<evidence type="ECO:0000313" key="2">
    <source>
        <dbReference type="EMBL" id="OGM20329.1"/>
    </source>
</evidence>
<feature type="transmembrane region" description="Helical" evidence="1">
    <location>
        <begin position="6"/>
        <end position="26"/>
    </location>
</feature>
<comment type="caution">
    <text evidence="2">The sequence shown here is derived from an EMBL/GenBank/DDBJ whole genome shotgun (WGS) entry which is preliminary data.</text>
</comment>
<protein>
    <submittedName>
        <fullName evidence="2">Uncharacterized protein</fullName>
    </submittedName>
</protein>
<dbReference type="Proteomes" id="UP000178419">
    <property type="component" value="Unassembled WGS sequence"/>
</dbReference>
<keyword evidence="1" id="KW-0472">Membrane</keyword>
<gene>
    <name evidence="2" type="ORF">A2714_04765</name>
</gene>
<evidence type="ECO:0000256" key="1">
    <source>
        <dbReference type="SAM" id="Phobius"/>
    </source>
</evidence>
<proteinExistence type="predicted"/>
<dbReference type="AlphaFoldDB" id="A0A1F7Y066"/>
<keyword evidence="1" id="KW-0812">Transmembrane</keyword>
<accession>A0A1F7Y066</accession>
<sequence>MVKGIIIISFSVFSIVLLLFSVWMNFTPGHFQREYCGCRVGYFTFEEMRVQEVRANQIYPVNGQGGKYEKPQCPVCYGNFKAVIGEALSRLDSFK</sequence>
<organism evidence="2 3">
    <name type="scientific">Candidatus Woesebacteria bacterium RIFCSPHIGHO2_01_FULL_38_9</name>
    <dbReference type="NCBI Taxonomy" id="1802492"/>
    <lineage>
        <taxon>Bacteria</taxon>
        <taxon>Candidatus Woeseibacteriota</taxon>
    </lineage>
</organism>
<evidence type="ECO:0000313" key="3">
    <source>
        <dbReference type="Proteomes" id="UP000178419"/>
    </source>
</evidence>
<dbReference type="EMBL" id="MGGE01000044">
    <property type="protein sequence ID" value="OGM20329.1"/>
    <property type="molecule type" value="Genomic_DNA"/>
</dbReference>
<reference evidence="2 3" key="1">
    <citation type="journal article" date="2016" name="Nat. Commun.">
        <title>Thousands of microbial genomes shed light on interconnected biogeochemical processes in an aquifer system.</title>
        <authorList>
            <person name="Anantharaman K."/>
            <person name="Brown C.T."/>
            <person name="Hug L.A."/>
            <person name="Sharon I."/>
            <person name="Castelle C.J."/>
            <person name="Probst A.J."/>
            <person name="Thomas B.C."/>
            <person name="Singh A."/>
            <person name="Wilkins M.J."/>
            <person name="Karaoz U."/>
            <person name="Brodie E.L."/>
            <person name="Williams K.H."/>
            <person name="Hubbard S.S."/>
            <person name="Banfield J.F."/>
        </authorList>
    </citation>
    <scope>NUCLEOTIDE SEQUENCE [LARGE SCALE GENOMIC DNA]</scope>
</reference>
<keyword evidence="1" id="KW-1133">Transmembrane helix</keyword>
<name>A0A1F7Y066_9BACT</name>